<feature type="transmembrane region" description="Helical" evidence="9">
    <location>
        <begin position="122"/>
        <end position="155"/>
    </location>
</feature>
<reference evidence="14" key="1">
    <citation type="submission" date="2016-10" db="EMBL/GenBank/DDBJ databases">
        <authorList>
            <person name="Varghese N."/>
        </authorList>
    </citation>
    <scope>NUCLEOTIDE SEQUENCE [LARGE SCALE GENOMIC DNA]</scope>
    <source>
        <strain evidence="14">DSM 24868</strain>
    </source>
</reference>
<keyword evidence="5" id="KW-0547">Nucleotide-binding</keyword>
<dbReference type="Proteomes" id="UP000183315">
    <property type="component" value="Unassembled WGS sequence"/>
</dbReference>
<evidence type="ECO:0000256" key="4">
    <source>
        <dbReference type="ARBA" id="ARBA00022679"/>
    </source>
</evidence>
<dbReference type="eggNOG" id="COG4585">
    <property type="taxonomic scope" value="Bacteria"/>
</dbReference>
<dbReference type="InterPro" id="IPR025828">
    <property type="entry name" value="Put_sensor_dom"/>
</dbReference>
<keyword evidence="4" id="KW-0808">Transferase</keyword>
<proteinExistence type="predicted"/>
<dbReference type="RefSeq" id="WP_052406070.1">
    <property type="nucleotide sequence ID" value="NZ_BBLU01000016.1"/>
</dbReference>
<evidence type="ECO:0000256" key="8">
    <source>
        <dbReference type="ARBA" id="ARBA00023012"/>
    </source>
</evidence>
<evidence type="ECO:0000259" key="11">
    <source>
        <dbReference type="Pfam" id="PF07730"/>
    </source>
</evidence>
<evidence type="ECO:0000256" key="1">
    <source>
        <dbReference type="ARBA" id="ARBA00000085"/>
    </source>
</evidence>
<keyword evidence="9" id="KW-1133">Transmembrane helix</keyword>
<evidence type="ECO:0000313" key="14">
    <source>
        <dbReference type="Proteomes" id="UP000183315"/>
    </source>
</evidence>
<dbReference type="GO" id="GO:0016020">
    <property type="term" value="C:membrane"/>
    <property type="evidence" value="ECO:0007669"/>
    <property type="project" value="InterPro"/>
</dbReference>
<dbReference type="Pfam" id="PF13796">
    <property type="entry name" value="Sensor"/>
    <property type="match status" value="1"/>
</dbReference>
<evidence type="ECO:0000256" key="9">
    <source>
        <dbReference type="SAM" id="Phobius"/>
    </source>
</evidence>
<keyword evidence="3" id="KW-0597">Phosphoprotein</keyword>
<dbReference type="EC" id="2.7.13.3" evidence="2"/>
<accession>A0A1H6WMB9</accession>
<sequence>MRTLLGYFEVAWRARTWGAIVYLLLGLPISILLFTYAVTAYAVGVSLVIIWVGIPLLLALQASLRPIGTAERALVNALLGARIPPPPPVTRPMDVPWLHRVFAVFRDGPSWRVLGWIMLRILLGPLGFVLAIVALVVPVSLIGAVGLAFGQVVGVWEAFDLLIGDPGSIATVDEVSWWVVAGSPVLLLLVPAPFWAVEGAAELHRRLGSWGLGSCDRERAEAAVARARLAEEQVRIDQELHDSIGHMITMNIVQAGAGAHVFDSDPEFARQALRNIEERGRAAMGELDRIIATIRGDDAGERVPLPGIADIPGLVDASRDAGIVVDAELDVAPVPPAIGRAAFGIVRESLTNAARHAPGAAVTVRVVREDDALAIDVANGPGGAPSPAAAGRAHHGVAGMRDRVTLLGGRTAIGPEPDGGYRVRALLPLESSIGPARAGSAWDDLREEVRA</sequence>
<evidence type="ECO:0000256" key="3">
    <source>
        <dbReference type="ARBA" id="ARBA00022553"/>
    </source>
</evidence>
<dbReference type="GO" id="GO:0000155">
    <property type="term" value="F:phosphorelay sensor kinase activity"/>
    <property type="evidence" value="ECO:0007669"/>
    <property type="project" value="InterPro"/>
</dbReference>
<evidence type="ECO:0000256" key="6">
    <source>
        <dbReference type="ARBA" id="ARBA00022777"/>
    </source>
</evidence>
<keyword evidence="9" id="KW-0472">Membrane</keyword>
<evidence type="ECO:0000259" key="10">
    <source>
        <dbReference type="Pfam" id="PF02518"/>
    </source>
</evidence>
<dbReference type="Gene3D" id="1.20.5.1930">
    <property type="match status" value="1"/>
</dbReference>
<evidence type="ECO:0000256" key="2">
    <source>
        <dbReference type="ARBA" id="ARBA00012438"/>
    </source>
</evidence>
<feature type="domain" description="Putative sensor" evidence="12">
    <location>
        <begin position="22"/>
        <end position="209"/>
    </location>
</feature>
<keyword evidence="14" id="KW-1185">Reference proteome</keyword>
<evidence type="ECO:0000256" key="7">
    <source>
        <dbReference type="ARBA" id="ARBA00022840"/>
    </source>
</evidence>
<dbReference type="CDD" id="cd16917">
    <property type="entry name" value="HATPase_UhpB-NarQ-NarX-like"/>
    <property type="match status" value="1"/>
</dbReference>
<name>A0A1H6WMB9_9MICO</name>
<keyword evidence="7" id="KW-0067">ATP-binding</keyword>
<dbReference type="Pfam" id="PF07730">
    <property type="entry name" value="HisKA_3"/>
    <property type="match status" value="1"/>
</dbReference>
<feature type="transmembrane region" description="Helical" evidence="9">
    <location>
        <begin position="40"/>
        <end position="60"/>
    </location>
</feature>
<evidence type="ECO:0000256" key="5">
    <source>
        <dbReference type="ARBA" id="ARBA00022741"/>
    </source>
</evidence>
<dbReference type="OrthoDB" id="227596at2"/>
<dbReference type="EMBL" id="FNZI01000002">
    <property type="protein sequence ID" value="SEJ18219.1"/>
    <property type="molecule type" value="Genomic_DNA"/>
</dbReference>
<dbReference type="InterPro" id="IPR050482">
    <property type="entry name" value="Sensor_HK_TwoCompSys"/>
</dbReference>
<dbReference type="InterPro" id="IPR036890">
    <property type="entry name" value="HATPase_C_sf"/>
</dbReference>
<feature type="transmembrane region" description="Helical" evidence="9">
    <location>
        <begin position="175"/>
        <end position="197"/>
    </location>
</feature>
<protein>
    <recommendedName>
        <fullName evidence="2">histidine kinase</fullName>
        <ecNumber evidence="2">2.7.13.3</ecNumber>
    </recommendedName>
</protein>
<feature type="domain" description="Signal transduction histidine kinase subgroup 3 dimerisation and phosphoacceptor" evidence="11">
    <location>
        <begin position="232"/>
        <end position="297"/>
    </location>
</feature>
<evidence type="ECO:0000313" key="13">
    <source>
        <dbReference type="EMBL" id="SEJ18219.1"/>
    </source>
</evidence>
<comment type="catalytic activity">
    <reaction evidence="1">
        <text>ATP + protein L-histidine = ADP + protein N-phospho-L-histidine.</text>
        <dbReference type="EC" id="2.7.13.3"/>
    </reaction>
</comment>
<dbReference type="STRING" id="1043493.SAMN05421637_1070"/>
<dbReference type="GO" id="GO:0046983">
    <property type="term" value="F:protein dimerization activity"/>
    <property type="evidence" value="ECO:0007669"/>
    <property type="project" value="InterPro"/>
</dbReference>
<dbReference type="PANTHER" id="PTHR24421">
    <property type="entry name" value="NITRATE/NITRITE SENSOR PROTEIN NARX-RELATED"/>
    <property type="match status" value="1"/>
</dbReference>
<evidence type="ECO:0000259" key="12">
    <source>
        <dbReference type="Pfam" id="PF13796"/>
    </source>
</evidence>
<dbReference type="Pfam" id="PF02518">
    <property type="entry name" value="HATPase_c"/>
    <property type="match status" value="1"/>
</dbReference>
<dbReference type="PANTHER" id="PTHR24421:SF10">
    <property type="entry name" value="NITRATE_NITRITE SENSOR PROTEIN NARQ"/>
    <property type="match status" value="1"/>
</dbReference>
<organism evidence="13 14">
    <name type="scientific">Demequina mangrovi</name>
    <dbReference type="NCBI Taxonomy" id="1043493"/>
    <lineage>
        <taxon>Bacteria</taxon>
        <taxon>Bacillati</taxon>
        <taxon>Actinomycetota</taxon>
        <taxon>Actinomycetes</taxon>
        <taxon>Micrococcales</taxon>
        <taxon>Demequinaceae</taxon>
        <taxon>Demequina</taxon>
    </lineage>
</organism>
<keyword evidence="6 13" id="KW-0418">Kinase</keyword>
<dbReference type="Gene3D" id="3.30.565.10">
    <property type="entry name" value="Histidine kinase-like ATPase, C-terminal domain"/>
    <property type="match status" value="1"/>
</dbReference>
<gene>
    <name evidence="13" type="ORF">SAMN05421637_1070</name>
</gene>
<dbReference type="SUPFAM" id="SSF55874">
    <property type="entry name" value="ATPase domain of HSP90 chaperone/DNA topoisomerase II/histidine kinase"/>
    <property type="match status" value="1"/>
</dbReference>
<dbReference type="InterPro" id="IPR011712">
    <property type="entry name" value="Sig_transdc_His_kin_sub3_dim/P"/>
</dbReference>
<dbReference type="GO" id="GO:0005524">
    <property type="term" value="F:ATP binding"/>
    <property type="evidence" value="ECO:0007669"/>
    <property type="project" value="UniProtKB-KW"/>
</dbReference>
<keyword evidence="9" id="KW-0812">Transmembrane</keyword>
<keyword evidence="8" id="KW-0902">Two-component regulatory system</keyword>
<feature type="transmembrane region" description="Helical" evidence="9">
    <location>
        <begin position="12"/>
        <end position="34"/>
    </location>
</feature>
<feature type="domain" description="Histidine kinase/HSP90-like ATPase" evidence="10">
    <location>
        <begin position="345"/>
        <end position="430"/>
    </location>
</feature>
<dbReference type="eggNOG" id="COG4709">
    <property type="taxonomic scope" value="Bacteria"/>
</dbReference>
<dbReference type="AlphaFoldDB" id="A0A1H6WMB9"/>
<dbReference type="InterPro" id="IPR003594">
    <property type="entry name" value="HATPase_dom"/>
</dbReference>